<dbReference type="Gene3D" id="3.40.50.880">
    <property type="match status" value="1"/>
</dbReference>
<dbReference type="Gene3D" id="2.60.40.420">
    <property type="entry name" value="Cupredoxins - blue copper proteins"/>
    <property type="match status" value="1"/>
</dbReference>
<dbReference type="InterPro" id="IPR011041">
    <property type="entry name" value="Quinoprot_gluc/sorb_DH_b-prop"/>
</dbReference>
<feature type="domain" description="ThuA-like" evidence="7">
    <location>
        <begin position="45"/>
        <end position="242"/>
    </location>
</feature>
<dbReference type="SUPFAM" id="SSF49503">
    <property type="entry name" value="Cupredoxins"/>
    <property type="match status" value="1"/>
</dbReference>
<dbReference type="CDD" id="cd04233">
    <property type="entry name" value="Auracyanin"/>
    <property type="match status" value="1"/>
</dbReference>
<dbReference type="InterPro" id="IPR011989">
    <property type="entry name" value="ARM-like"/>
</dbReference>
<dbReference type="InterPro" id="IPR011042">
    <property type="entry name" value="6-blade_b-propeller_TolB-like"/>
</dbReference>
<dbReference type="InterPro" id="IPR028871">
    <property type="entry name" value="BlueCu_1_BS"/>
</dbReference>
<feature type="domain" description="Blue (type 1) copper" evidence="6">
    <location>
        <begin position="1062"/>
        <end position="1180"/>
    </location>
</feature>
<dbReference type="PROSITE" id="PS00196">
    <property type="entry name" value="COPPER_BLUE"/>
    <property type="match status" value="1"/>
</dbReference>
<evidence type="ECO:0000256" key="1">
    <source>
        <dbReference type="ARBA" id="ARBA00022448"/>
    </source>
</evidence>
<feature type="domain" description="DUF7133" evidence="8">
    <location>
        <begin position="284"/>
        <end position="676"/>
    </location>
</feature>
<evidence type="ECO:0000313" key="10">
    <source>
        <dbReference type="Proteomes" id="UP000199532"/>
    </source>
</evidence>
<keyword evidence="4" id="KW-0186">Copper</keyword>
<dbReference type="EMBL" id="FNXY01000008">
    <property type="protein sequence ID" value="SEJ49976.1"/>
    <property type="molecule type" value="Genomic_DNA"/>
</dbReference>
<dbReference type="STRING" id="408657.SAMN04487995_5034"/>
<name>A0A1H6ZB72_9BACT</name>
<evidence type="ECO:0000256" key="2">
    <source>
        <dbReference type="ARBA" id="ARBA00022723"/>
    </source>
</evidence>
<dbReference type="SUPFAM" id="SSF50952">
    <property type="entry name" value="Soluble quinoprotein glucose dehydrogenase"/>
    <property type="match status" value="1"/>
</dbReference>
<dbReference type="InterPro" id="IPR055557">
    <property type="entry name" value="DUF7133"/>
</dbReference>
<proteinExistence type="predicted"/>
<dbReference type="NCBIfam" id="TIGR02604">
    <property type="entry name" value="Piru_Ver_Nterm"/>
    <property type="match status" value="1"/>
</dbReference>
<keyword evidence="1" id="KW-0813">Transport</keyword>
<dbReference type="OrthoDB" id="9808161at2"/>
<reference evidence="9 10" key="1">
    <citation type="submission" date="2016-10" db="EMBL/GenBank/DDBJ databases">
        <authorList>
            <person name="de Groot N.N."/>
        </authorList>
    </citation>
    <scope>NUCLEOTIDE SEQUENCE [LARGE SCALE GENOMIC DNA]</scope>
    <source>
        <strain evidence="9 10">DSM 19938</strain>
    </source>
</reference>
<keyword evidence="5" id="KW-0732">Signal</keyword>
<protein>
    <submittedName>
        <fullName evidence="9">Putative membrane-bound dehydrogenase domain-containing protein</fullName>
    </submittedName>
</protein>
<dbReference type="GO" id="GO:0005507">
    <property type="term" value="F:copper ion binding"/>
    <property type="evidence" value="ECO:0007669"/>
    <property type="project" value="InterPro"/>
</dbReference>
<feature type="signal peptide" evidence="5">
    <location>
        <begin position="1"/>
        <end position="24"/>
    </location>
</feature>
<dbReference type="InterPro" id="IPR008972">
    <property type="entry name" value="Cupredoxin"/>
</dbReference>
<keyword evidence="3" id="KW-0249">Electron transport</keyword>
<accession>A0A1H6ZB72</accession>
<evidence type="ECO:0000259" key="7">
    <source>
        <dbReference type="Pfam" id="PF06283"/>
    </source>
</evidence>
<dbReference type="Pfam" id="PF23500">
    <property type="entry name" value="DUF7133"/>
    <property type="match status" value="1"/>
</dbReference>
<evidence type="ECO:0000313" key="9">
    <source>
        <dbReference type="EMBL" id="SEJ49976.1"/>
    </source>
</evidence>
<feature type="chain" id="PRO_5011720256" evidence="5">
    <location>
        <begin position="25"/>
        <end position="1182"/>
    </location>
</feature>
<organism evidence="9 10">
    <name type="scientific">Dyadobacter koreensis</name>
    <dbReference type="NCBI Taxonomy" id="408657"/>
    <lineage>
        <taxon>Bacteria</taxon>
        <taxon>Pseudomonadati</taxon>
        <taxon>Bacteroidota</taxon>
        <taxon>Cytophagia</taxon>
        <taxon>Cytophagales</taxon>
        <taxon>Spirosomataceae</taxon>
        <taxon>Dyadobacter</taxon>
    </lineage>
</organism>
<dbReference type="InterPro" id="IPR013428">
    <property type="entry name" value="Membrane-bound_put_N"/>
</dbReference>
<dbReference type="GO" id="GO:0009055">
    <property type="term" value="F:electron transfer activity"/>
    <property type="evidence" value="ECO:0007669"/>
    <property type="project" value="InterPro"/>
</dbReference>
<sequence>MNGVTRKYISVLFIGLFALGCAHNKTTSLSAKTGSVKNKGRRGEVLFLGHTSKHHDSGKYAPWLAIKLFQSGINMTYTVDTKDLNPGNLNKYDGLIIYANHDSLSPSQESAMKAFVEGGKGLIPLHSATGCFKNSPWYIKTIGGQFASHKTGTFENTILKPDHPVMKGITDFETFDETYVHKNLNPDKIILGERVEGDHHEPYTWVRNQGKGRVFYTAYGHDDATWTNKGFLDLVRNGVLWAVGENVNNQIAALNIPNSDIYNADTISKYTKRHIVPKMQDALSPAESNKLTQVPADFEIQLFAQEPDITNPIAMAWDERGRLWVVESVDYPNTFKETDGAANDRIKICEDTDDDGKADKFTVFADKLNIPTSMVFSNDGIIVSMAPDFVFMKDTNGDDVADVREVIMTGWGKNDTHAGPSNLQYGFDNKIWGVNGYSGFKGTINGDKLNFSQGVYNFKPDGKDFAYLGASNNNTWGLGFSEDANVFLSTANNTHSAFYSMPAKYLQRSIATEEPAILAVQKIDGHYDAHSMTPNLRQVDVVGGFTSAAGHHFYTARNYPKEYWNRVAFVSEPTIRLVHNAIVEPDGAGFKEKDGWNLMASSDEWFGPVQAEVGPDGAVWIADWYNFIIQHNVFVPAQSPAEFIMPFKEQPHGPGNAFSSPMRDLNHGRVYRVVYKNGKKSPAIKLSKRDLPGLIAALENDNMFWRMTAQRLLVESKNVSVAPALYKIINNQKVDEIGLNSPAVHALWTLHGLGLLNGADAEALQVASKAVTHPAAGVRKAAANVLPKNDQSFELIEKLMKDPNLNTRLTAFASLVEFPASAKIGAALYQASLDEQNAKDGWLSKAILAAAIVHEKGFLEAAEKQSAKSIFSDQIEAALRKEVYPLGRRNTMQFPPDVTGKEIIIRASLTKSKDRELKGFIAGQGGKDGGYALYIQNGKLIMAVKQHGSWSQAATTEPLPEKFDVVASLTQTGKISIEIDGKLAAEGKAHMLFNAPLSGTVRTGEDGEGDDKIGNYDGRYGFEGNFQKASLELSNPDANKVDEVKTAKTASSPKSGNALVIDLKVEKEVMQYDKKLITVKAGQKVVINLENPDGMQHNMLILIPGTLQKVGKAADEMLSDPKAAEKQYVPKIPEVLFSTKLINTGETATLEFTVPNEPGDYPYACTFPGHWRGMNGIMRVTK</sequence>
<dbReference type="PROSITE" id="PS51257">
    <property type="entry name" value="PROKAR_LIPOPROTEIN"/>
    <property type="match status" value="1"/>
</dbReference>
<dbReference type="InterPro" id="IPR000923">
    <property type="entry name" value="BlueCu_1"/>
</dbReference>
<gene>
    <name evidence="9" type="ORF">SAMN04487995_5034</name>
</gene>
<dbReference type="SUPFAM" id="SSF48371">
    <property type="entry name" value="ARM repeat"/>
    <property type="match status" value="1"/>
</dbReference>
<evidence type="ECO:0000259" key="6">
    <source>
        <dbReference type="Pfam" id="PF00127"/>
    </source>
</evidence>
<dbReference type="Pfam" id="PF00127">
    <property type="entry name" value="Copper-bind"/>
    <property type="match status" value="1"/>
</dbReference>
<dbReference type="InterPro" id="IPR029062">
    <property type="entry name" value="Class_I_gatase-like"/>
</dbReference>
<evidence type="ECO:0000256" key="4">
    <source>
        <dbReference type="ARBA" id="ARBA00023008"/>
    </source>
</evidence>
<dbReference type="SUPFAM" id="SSF52317">
    <property type="entry name" value="Class I glutamine amidotransferase-like"/>
    <property type="match status" value="1"/>
</dbReference>
<evidence type="ECO:0000256" key="3">
    <source>
        <dbReference type="ARBA" id="ARBA00022982"/>
    </source>
</evidence>
<dbReference type="Gene3D" id="1.25.10.10">
    <property type="entry name" value="Leucine-rich Repeat Variant"/>
    <property type="match status" value="1"/>
</dbReference>
<dbReference type="Gene3D" id="2.120.10.30">
    <property type="entry name" value="TolB, C-terminal domain"/>
    <property type="match status" value="1"/>
</dbReference>
<dbReference type="AlphaFoldDB" id="A0A1H6ZB72"/>
<dbReference type="InterPro" id="IPR029010">
    <property type="entry name" value="ThuA-like"/>
</dbReference>
<evidence type="ECO:0000256" key="5">
    <source>
        <dbReference type="SAM" id="SignalP"/>
    </source>
</evidence>
<evidence type="ECO:0000259" key="8">
    <source>
        <dbReference type="Pfam" id="PF23500"/>
    </source>
</evidence>
<keyword evidence="10" id="KW-1185">Reference proteome</keyword>
<dbReference type="PANTHER" id="PTHR33546">
    <property type="entry name" value="LARGE, MULTIFUNCTIONAL SECRETED PROTEIN-RELATED"/>
    <property type="match status" value="1"/>
</dbReference>
<dbReference type="InterPro" id="IPR016024">
    <property type="entry name" value="ARM-type_fold"/>
</dbReference>
<dbReference type="Pfam" id="PF06283">
    <property type="entry name" value="ThuA"/>
    <property type="match status" value="1"/>
</dbReference>
<dbReference type="RefSeq" id="WP_090339627.1">
    <property type="nucleotide sequence ID" value="NZ_FNXY01000008.1"/>
</dbReference>
<dbReference type="PANTHER" id="PTHR33546:SF1">
    <property type="entry name" value="LARGE, MULTIFUNCTIONAL SECRETED PROTEIN"/>
    <property type="match status" value="1"/>
</dbReference>
<dbReference type="Proteomes" id="UP000199532">
    <property type="component" value="Unassembled WGS sequence"/>
</dbReference>
<keyword evidence="2" id="KW-0479">Metal-binding</keyword>